<dbReference type="Proteomes" id="UP000216207">
    <property type="component" value="Unassembled WGS sequence"/>
</dbReference>
<dbReference type="Pfam" id="PF03845">
    <property type="entry name" value="Spore_permease"/>
    <property type="match status" value="1"/>
</dbReference>
<evidence type="ECO:0000313" key="9">
    <source>
        <dbReference type="Proteomes" id="UP000216207"/>
    </source>
</evidence>
<comment type="similarity">
    <text evidence="2">Belongs to the amino acid-polyamine-organocation (APC) superfamily. Spore germination protein (SGP) (TC 2.A.3.9) family.</text>
</comment>
<evidence type="ECO:0000256" key="5">
    <source>
        <dbReference type="ARBA" id="ARBA00022692"/>
    </source>
</evidence>
<name>A0A268P136_SHOCL</name>
<evidence type="ECO:0000256" key="1">
    <source>
        <dbReference type="ARBA" id="ARBA00004141"/>
    </source>
</evidence>
<reference evidence="8 9" key="1">
    <citation type="submission" date="2017-07" db="EMBL/GenBank/DDBJ databases">
        <title>Isolation and whole genome analysis of endospore-forming bacteria from heroin.</title>
        <authorList>
            <person name="Kalinowski J."/>
            <person name="Ahrens B."/>
            <person name="Al-Dilaimi A."/>
            <person name="Winkler A."/>
            <person name="Wibberg D."/>
            <person name="Schleenbecker U."/>
            <person name="Ruckert C."/>
            <person name="Wolfel R."/>
            <person name="Grass G."/>
        </authorList>
    </citation>
    <scope>NUCLEOTIDE SEQUENCE [LARGE SCALE GENOMIC DNA]</scope>
    <source>
        <strain evidence="8 9">7539</strain>
    </source>
</reference>
<evidence type="ECO:0000256" key="2">
    <source>
        <dbReference type="ARBA" id="ARBA00007998"/>
    </source>
</evidence>
<evidence type="ECO:0000313" key="8">
    <source>
        <dbReference type="EMBL" id="PAE89209.1"/>
    </source>
</evidence>
<dbReference type="PANTHER" id="PTHR34975:SF2">
    <property type="entry name" value="SPORE GERMINATION PROTEIN A2"/>
    <property type="match status" value="1"/>
</dbReference>
<protein>
    <submittedName>
        <fullName evidence="8">Uncharacterized protein</fullName>
    </submittedName>
</protein>
<organism evidence="8 9">
    <name type="scientific">Shouchella clausii</name>
    <name type="common">Alkalihalobacillus clausii</name>
    <dbReference type="NCBI Taxonomy" id="79880"/>
    <lineage>
        <taxon>Bacteria</taxon>
        <taxon>Bacillati</taxon>
        <taxon>Bacillota</taxon>
        <taxon>Bacilli</taxon>
        <taxon>Bacillales</taxon>
        <taxon>Bacillaceae</taxon>
        <taxon>Shouchella</taxon>
    </lineage>
</organism>
<comment type="caution">
    <text evidence="8">The sequence shown here is derived from an EMBL/GenBank/DDBJ whole genome shotgun (WGS) entry which is preliminary data.</text>
</comment>
<evidence type="ECO:0000256" key="7">
    <source>
        <dbReference type="ARBA" id="ARBA00023136"/>
    </source>
</evidence>
<keyword evidence="4" id="KW-0309">Germination</keyword>
<dbReference type="AlphaFoldDB" id="A0A268P136"/>
<dbReference type="InterPro" id="IPR004761">
    <property type="entry name" value="Spore_GerAB"/>
</dbReference>
<keyword evidence="5" id="KW-0812">Transmembrane</keyword>
<dbReference type="GO" id="GO:0016020">
    <property type="term" value="C:membrane"/>
    <property type="evidence" value="ECO:0007669"/>
    <property type="project" value="UniProtKB-SubCell"/>
</dbReference>
<comment type="subcellular location">
    <subcellularLocation>
        <location evidence="1">Membrane</location>
        <topology evidence="1">Multi-pass membrane protein</topology>
    </subcellularLocation>
</comment>
<keyword evidence="7" id="KW-0472">Membrane</keyword>
<dbReference type="OMA" id="YGFEIFL"/>
<dbReference type="RefSeq" id="WP_011248330.1">
    <property type="nucleotide sequence ID" value="NZ_BOQQ01000001.1"/>
</dbReference>
<keyword evidence="3" id="KW-0813">Transport</keyword>
<gene>
    <name evidence="8" type="ORF">CHH72_09295</name>
</gene>
<sequence length="362" mass="41072">METNKRLGKTQLFWFYVQAQIGIGILSLPYSLYKEAQTDGWISLLISAILVQIAIFVLWLLHKRFPNDHLFSICEKILGVFAGKVLTLIYIAYFIYTAALVLKNFTQLIVIWILTKTPEPVFMALIIITCLPLLLSTLDQKARMFVLTAPLILLIPIVMIGGFFHNADFLNLLPIGVTEPKGLMKGTLAASFAINGYIVMSLIFPYVKATAAEKIKVVSLAHWVVTFIYLIVVVACYTSFSAGELKLLPEPFLYLIKSFSFPIVERIDLIFLCLWSVIVITTYGIYVYCGVIGTMTLFRSQRYHLYIVLAFLITFLVNLMPDSMYQVRQMITRTDEFGTIMNAAIPLLMLLIAIVFKRRSKV</sequence>
<keyword evidence="6" id="KW-1133">Transmembrane helix</keyword>
<dbReference type="NCBIfam" id="TIGR00912">
    <property type="entry name" value="2A0309"/>
    <property type="match status" value="1"/>
</dbReference>
<evidence type="ECO:0000256" key="3">
    <source>
        <dbReference type="ARBA" id="ARBA00022448"/>
    </source>
</evidence>
<dbReference type="GO" id="GO:0009847">
    <property type="term" value="P:spore germination"/>
    <property type="evidence" value="ECO:0007669"/>
    <property type="project" value="InterPro"/>
</dbReference>
<evidence type="ECO:0000256" key="4">
    <source>
        <dbReference type="ARBA" id="ARBA00022544"/>
    </source>
</evidence>
<accession>A0A268P136</accession>
<dbReference type="Gene3D" id="1.20.1740.10">
    <property type="entry name" value="Amino acid/polyamine transporter I"/>
    <property type="match status" value="1"/>
</dbReference>
<dbReference type="PANTHER" id="PTHR34975">
    <property type="entry name" value="SPORE GERMINATION PROTEIN A2"/>
    <property type="match status" value="1"/>
</dbReference>
<evidence type="ECO:0000256" key="6">
    <source>
        <dbReference type="ARBA" id="ARBA00022989"/>
    </source>
</evidence>
<proteinExistence type="inferred from homology"/>
<dbReference type="EMBL" id="NPCC01000010">
    <property type="protein sequence ID" value="PAE89209.1"/>
    <property type="molecule type" value="Genomic_DNA"/>
</dbReference>